<dbReference type="RefSeq" id="WP_142530561.1">
    <property type="nucleotide sequence ID" value="NZ_CBCSJO010000012.1"/>
</dbReference>
<proteinExistence type="predicted"/>
<keyword evidence="2" id="KW-1185">Reference proteome</keyword>
<sequence length="75" mass="8608">MEQFILYKGEIQGRYKEVQIYPLPDVKNVFLVHWDGFEIGKIKKKDGKWVTKSADLIPVVKEIGALIDARGMNSD</sequence>
<gene>
    <name evidence="1" type="ORF">SAMN06265348_113139</name>
</gene>
<organism evidence="1 2">
    <name type="scientific">Pedobacter westerhofensis</name>
    <dbReference type="NCBI Taxonomy" id="425512"/>
    <lineage>
        <taxon>Bacteria</taxon>
        <taxon>Pseudomonadati</taxon>
        <taxon>Bacteroidota</taxon>
        <taxon>Sphingobacteriia</taxon>
        <taxon>Sphingobacteriales</taxon>
        <taxon>Sphingobacteriaceae</taxon>
        <taxon>Pedobacter</taxon>
    </lineage>
</organism>
<name>A0A521FKL1_9SPHI</name>
<dbReference type="EMBL" id="FXTN01000013">
    <property type="protein sequence ID" value="SMO96748.1"/>
    <property type="molecule type" value="Genomic_DNA"/>
</dbReference>
<evidence type="ECO:0000313" key="2">
    <source>
        <dbReference type="Proteomes" id="UP000320300"/>
    </source>
</evidence>
<reference evidence="1 2" key="1">
    <citation type="submission" date="2017-05" db="EMBL/GenBank/DDBJ databases">
        <authorList>
            <person name="Varghese N."/>
            <person name="Submissions S."/>
        </authorList>
    </citation>
    <scope>NUCLEOTIDE SEQUENCE [LARGE SCALE GENOMIC DNA]</scope>
    <source>
        <strain evidence="1 2">DSM 19036</strain>
    </source>
</reference>
<dbReference type="Proteomes" id="UP000320300">
    <property type="component" value="Unassembled WGS sequence"/>
</dbReference>
<accession>A0A521FKL1</accession>
<evidence type="ECO:0000313" key="1">
    <source>
        <dbReference type="EMBL" id="SMO96748.1"/>
    </source>
</evidence>
<dbReference type="AlphaFoldDB" id="A0A521FKL1"/>
<protein>
    <submittedName>
        <fullName evidence="1">Uncharacterized protein</fullName>
    </submittedName>
</protein>